<protein>
    <recommendedName>
        <fullName evidence="1">Retroviral polymerase SH3-like domain-containing protein</fullName>
    </recommendedName>
</protein>
<proteinExistence type="predicted"/>
<dbReference type="AlphaFoldDB" id="A0AAV1UZT0"/>
<accession>A0AAV1UZT0</accession>
<organism evidence="2 3">
    <name type="scientific">Peronospora matthiolae</name>
    <dbReference type="NCBI Taxonomy" id="2874970"/>
    <lineage>
        <taxon>Eukaryota</taxon>
        <taxon>Sar</taxon>
        <taxon>Stramenopiles</taxon>
        <taxon>Oomycota</taxon>
        <taxon>Peronosporomycetes</taxon>
        <taxon>Peronosporales</taxon>
        <taxon>Peronosporaceae</taxon>
        <taxon>Peronospora</taxon>
    </lineage>
</organism>
<feature type="domain" description="Retroviral polymerase SH3-like" evidence="1">
    <location>
        <begin position="1"/>
        <end position="35"/>
    </location>
</feature>
<evidence type="ECO:0000259" key="1">
    <source>
        <dbReference type="Pfam" id="PF25597"/>
    </source>
</evidence>
<dbReference type="EMBL" id="CAKLBY020000256">
    <property type="protein sequence ID" value="CAK7940179.1"/>
    <property type="molecule type" value="Genomic_DNA"/>
</dbReference>
<evidence type="ECO:0000313" key="3">
    <source>
        <dbReference type="Proteomes" id="UP001162060"/>
    </source>
</evidence>
<dbReference type="Pfam" id="PF25597">
    <property type="entry name" value="SH3_retrovirus"/>
    <property type="match status" value="1"/>
</dbReference>
<dbReference type="InterPro" id="IPR057670">
    <property type="entry name" value="SH3_retrovirus"/>
</dbReference>
<comment type="caution">
    <text evidence="2">The sequence shown here is derived from an EMBL/GenBank/DDBJ whole genome shotgun (WGS) entry which is preliminary data.</text>
</comment>
<evidence type="ECO:0000313" key="2">
    <source>
        <dbReference type="EMBL" id="CAK7940179.1"/>
    </source>
</evidence>
<dbReference type="Proteomes" id="UP001162060">
    <property type="component" value="Unassembled WGS sequence"/>
</dbReference>
<gene>
    <name evidence="2" type="ORF">PM001_LOCUS25329</name>
</gene>
<name>A0AAV1UZT0_9STRA</name>
<reference evidence="2" key="1">
    <citation type="submission" date="2024-01" db="EMBL/GenBank/DDBJ databases">
        <authorList>
            <person name="Webb A."/>
        </authorList>
    </citation>
    <scope>NUCLEOTIDE SEQUENCE</scope>
    <source>
        <strain evidence="2">Pm1</strain>
    </source>
</reference>
<sequence>MFTGYAENLKGYRFYNFESNKMRMTRLLKLDEHEVDGIYDSASTESTTVI</sequence>